<dbReference type="GO" id="GO:0008662">
    <property type="term" value="F:1-phosphofructokinase activity"/>
    <property type="evidence" value="ECO:0007669"/>
    <property type="project" value="UniProtKB-EC"/>
</dbReference>
<dbReference type="InterPro" id="IPR029056">
    <property type="entry name" value="Ribokinase-like"/>
</dbReference>
<dbReference type="EC" id="2.7.1.144" evidence="7"/>
<comment type="similarity">
    <text evidence="1">Belongs to the carbohydrate kinase pfkB family.</text>
</comment>
<keyword evidence="11" id="KW-1185">Reference proteome</keyword>
<comment type="function">
    <text evidence="8">Catalyzes the ATP-dependent phosphorylation of fructose-l-phosphate to fructose-l,6-bisphosphate.</text>
</comment>
<evidence type="ECO:0000256" key="5">
    <source>
        <dbReference type="ARBA" id="ARBA00022840"/>
    </source>
</evidence>
<evidence type="ECO:0000256" key="1">
    <source>
        <dbReference type="ARBA" id="ARBA00005380"/>
    </source>
</evidence>
<dbReference type="InterPro" id="IPR017583">
    <property type="entry name" value="Tagatose/fructose_Pkinase"/>
</dbReference>
<keyword evidence="2 7" id="KW-0808">Transferase</keyword>
<evidence type="ECO:0000313" key="10">
    <source>
        <dbReference type="EMBL" id="MBP2028795.1"/>
    </source>
</evidence>
<dbReference type="PROSITE" id="PS00584">
    <property type="entry name" value="PFKB_KINASES_2"/>
    <property type="match status" value="1"/>
</dbReference>
<organism evidence="10 11">
    <name type="scientific">Acetoanaerobium pronyense</name>
    <dbReference type="NCBI Taxonomy" id="1482736"/>
    <lineage>
        <taxon>Bacteria</taxon>
        <taxon>Bacillati</taxon>
        <taxon>Bacillota</taxon>
        <taxon>Clostridia</taxon>
        <taxon>Peptostreptococcales</taxon>
        <taxon>Filifactoraceae</taxon>
        <taxon>Acetoanaerobium</taxon>
    </lineage>
</organism>
<evidence type="ECO:0000256" key="7">
    <source>
        <dbReference type="PIRNR" id="PIRNR000535"/>
    </source>
</evidence>
<evidence type="ECO:0000256" key="8">
    <source>
        <dbReference type="RuleBase" id="RU369061"/>
    </source>
</evidence>
<keyword evidence="5 7" id="KW-0067">ATP-binding</keyword>
<dbReference type="InterPro" id="IPR011611">
    <property type="entry name" value="PfkB_dom"/>
</dbReference>
<proteinExistence type="inferred from homology"/>
<comment type="catalytic activity">
    <reaction evidence="6 8">
        <text>beta-D-fructose 1-phosphate + ATP = beta-D-fructose 1,6-bisphosphate + ADP + H(+)</text>
        <dbReference type="Rhea" id="RHEA:14213"/>
        <dbReference type="ChEBI" id="CHEBI:15378"/>
        <dbReference type="ChEBI" id="CHEBI:30616"/>
        <dbReference type="ChEBI" id="CHEBI:32966"/>
        <dbReference type="ChEBI" id="CHEBI:138881"/>
        <dbReference type="ChEBI" id="CHEBI:456216"/>
        <dbReference type="EC" id="2.7.1.56"/>
    </reaction>
</comment>
<comment type="caution">
    <text evidence="10">The sequence shown here is derived from an EMBL/GenBank/DDBJ whole genome shotgun (WGS) entry which is preliminary data.</text>
</comment>
<name>A0ABS4KLX9_9FIRM</name>
<dbReference type="RefSeq" id="WP_209661855.1">
    <property type="nucleotide sequence ID" value="NZ_JAGGLI010000041.1"/>
</dbReference>
<comment type="catalytic activity">
    <reaction evidence="7">
        <text>D-tagatofuranose 6-phosphate + ATP = D-tagatofuranose 1,6-bisphosphate + ADP + H(+)</text>
        <dbReference type="Rhea" id="RHEA:12420"/>
        <dbReference type="ChEBI" id="CHEBI:15378"/>
        <dbReference type="ChEBI" id="CHEBI:30616"/>
        <dbReference type="ChEBI" id="CHEBI:58694"/>
        <dbReference type="ChEBI" id="CHEBI:58695"/>
        <dbReference type="ChEBI" id="CHEBI:456216"/>
        <dbReference type="EC" id="2.7.1.144"/>
    </reaction>
</comment>
<evidence type="ECO:0000256" key="3">
    <source>
        <dbReference type="ARBA" id="ARBA00022741"/>
    </source>
</evidence>
<dbReference type="Pfam" id="PF00294">
    <property type="entry name" value="PfkB"/>
    <property type="match status" value="1"/>
</dbReference>
<evidence type="ECO:0000259" key="9">
    <source>
        <dbReference type="Pfam" id="PF00294"/>
    </source>
</evidence>
<keyword evidence="3 7" id="KW-0547">Nucleotide-binding</keyword>
<protein>
    <recommendedName>
        <fullName evidence="7">Tagatose-6-phosphate kinase</fullName>
        <ecNumber evidence="7">2.7.1.144</ecNumber>
    </recommendedName>
</protein>
<dbReference type="NCBIfam" id="TIGR03828">
    <property type="entry name" value="pfkB"/>
    <property type="match status" value="1"/>
</dbReference>
<dbReference type="Gene3D" id="3.40.1190.20">
    <property type="match status" value="1"/>
</dbReference>
<dbReference type="PANTHER" id="PTHR46566:SF1">
    <property type="entry name" value="1-PHOSPHOFRUCTOKINASE"/>
    <property type="match status" value="1"/>
</dbReference>
<keyword evidence="7" id="KW-0423">Lactose metabolism</keyword>
<accession>A0ABS4KLX9</accession>
<feature type="domain" description="Carbohydrate kinase PfkB" evidence="9">
    <location>
        <begin position="6"/>
        <end position="290"/>
    </location>
</feature>
<evidence type="ECO:0000256" key="2">
    <source>
        <dbReference type="ARBA" id="ARBA00022679"/>
    </source>
</evidence>
<evidence type="ECO:0000313" key="11">
    <source>
        <dbReference type="Proteomes" id="UP001314903"/>
    </source>
</evidence>
<gene>
    <name evidence="10" type="ORF">J2Z35_002625</name>
</gene>
<reference evidence="10 11" key="1">
    <citation type="submission" date="2021-03" db="EMBL/GenBank/DDBJ databases">
        <title>Genomic Encyclopedia of Type Strains, Phase IV (KMG-IV): sequencing the most valuable type-strain genomes for metagenomic binning, comparative biology and taxonomic classification.</title>
        <authorList>
            <person name="Goeker M."/>
        </authorList>
    </citation>
    <scope>NUCLEOTIDE SEQUENCE [LARGE SCALE GENOMIC DNA]</scope>
    <source>
        <strain evidence="10 11">DSM 27512</strain>
    </source>
</reference>
<comment type="similarity">
    <text evidence="7">Belongs to the carbohydrate kinase PfkB family. LacC subfamily.</text>
</comment>
<evidence type="ECO:0000256" key="6">
    <source>
        <dbReference type="ARBA" id="ARBA00047745"/>
    </source>
</evidence>
<sequence>MIITLTLNPALDKTIEINDFQVNHVNRVSSIRLDPGGKGINVSKVVHSLGGKSKALGVLAGSTGKFIEDKLDILEIENEFIFTDGETRTNIKVVDKEKGTNTDINEKGPDIDIQVLEEIAYKIIDNTSIADILVLSGSVPGNVDSGIYYDLIESAKKKGIKTILDADGALLEKGIEAGPYLIKPNIHELERLYDRKITSPMEAIDLGKKFFEKGIEMVVISLGSEGAIFMTKEKTALVKGLKVDVISTVGAGDSMVGALALGIEKSFDFEELIRLATATSAASVMTSGTEPGDMKVIEELSEKIVFSYL</sequence>
<dbReference type="Proteomes" id="UP001314903">
    <property type="component" value="Unassembled WGS sequence"/>
</dbReference>
<dbReference type="NCBIfam" id="TIGR03168">
    <property type="entry name" value="1-PFK"/>
    <property type="match status" value="1"/>
</dbReference>
<keyword evidence="4 8" id="KW-0418">Kinase</keyword>
<dbReference type="PANTHER" id="PTHR46566">
    <property type="entry name" value="1-PHOSPHOFRUCTOKINASE-RELATED"/>
    <property type="match status" value="1"/>
</dbReference>
<dbReference type="PIRSF" id="PIRSF000535">
    <property type="entry name" value="1PFK/6PFK/LacC"/>
    <property type="match status" value="1"/>
</dbReference>
<dbReference type="SUPFAM" id="SSF53613">
    <property type="entry name" value="Ribokinase-like"/>
    <property type="match status" value="1"/>
</dbReference>
<dbReference type="InterPro" id="IPR022463">
    <property type="entry name" value="1-PFruKinase"/>
</dbReference>
<dbReference type="InterPro" id="IPR002173">
    <property type="entry name" value="Carboh/pur_kinase_PfkB_CS"/>
</dbReference>
<dbReference type="EMBL" id="JAGGLI010000041">
    <property type="protein sequence ID" value="MBP2028795.1"/>
    <property type="molecule type" value="Genomic_DNA"/>
</dbReference>
<evidence type="ECO:0000256" key="4">
    <source>
        <dbReference type="ARBA" id="ARBA00022777"/>
    </source>
</evidence>
<dbReference type="CDD" id="cd01164">
    <property type="entry name" value="FruK_PfkB_like"/>
    <property type="match status" value="1"/>
</dbReference>
<comment type="pathway">
    <text evidence="7">Carbohydrate metabolism; D-tagatose 6-phosphate degradation; D-glyceraldehyde 3-phosphate and glycerone phosphate from D-tagatose 6-phosphate: step 1/2.</text>
</comment>